<keyword evidence="2" id="KW-0540">Nuclease</keyword>
<keyword evidence="2" id="KW-0378">Hydrolase</keyword>
<dbReference type="PANTHER" id="PTHR33877">
    <property type="entry name" value="SLL1193 PROTEIN"/>
    <property type="match status" value="1"/>
</dbReference>
<dbReference type="SMART" id="SM00507">
    <property type="entry name" value="HNHc"/>
    <property type="match status" value="1"/>
</dbReference>
<dbReference type="EMBL" id="CP158374">
    <property type="protein sequence ID" value="XBX82002.1"/>
    <property type="molecule type" value="Genomic_DNA"/>
</dbReference>
<dbReference type="PANTHER" id="PTHR33877:SF2">
    <property type="entry name" value="OS07G0170200 PROTEIN"/>
    <property type="match status" value="1"/>
</dbReference>
<gene>
    <name evidence="2" type="ORF">ABIQ69_15495</name>
</gene>
<organism evidence="2">
    <name type="scientific">Agromyces sp. G08B096</name>
    <dbReference type="NCBI Taxonomy" id="3156399"/>
    <lineage>
        <taxon>Bacteria</taxon>
        <taxon>Bacillati</taxon>
        <taxon>Actinomycetota</taxon>
        <taxon>Actinomycetes</taxon>
        <taxon>Micrococcales</taxon>
        <taxon>Microbacteriaceae</taxon>
        <taxon>Agromyces</taxon>
    </lineage>
</organism>
<sequence>MSQHSSRGAAWDALRLQVLERDQHICAYCGGEATEADHIIPKEAGGKDELLNLVASCKPCNSRKGNRLGARITWFNRRWLSQV</sequence>
<dbReference type="InterPro" id="IPR003615">
    <property type="entry name" value="HNH_nuc"/>
</dbReference>
<dbReference type="InterPro" id="IPR052892">
    <property type="entry name" value="NA-targeting_endonuclease"/>
</dbReference>
<dbReference type="Gene3D" id="1.10.30.50">
    <property type="match status" value="1"/>
</dbReference>
<dbReference type="CDD" id="cd00085">
    <property type="entry name" value="HNHc"/>
    <property type="match status" value="1"/>
</dbReference>
<dbReference type="InterPro" id="IPR029471">
    <property type="entry name" value="HNH_5"/>
</dbReference>
<evidence type="ECO:0000313" key="2">
    <source>
        <dbReference type="EMBL" id="XBX82002.1"/>
    </source>
</evidence>
<dbReference type="RefSeq" id="WP_350348023.1">
    <property type="nucleotide sequence ID" value="NZ_CP158374.1"/>
</dbReference>
<proteinExistence type="predicted"/>
<evidence type="ECO:0000259" key="1">
    <source>
        <dbReference type="SMART" id="SM00507"/>
    </source>
</evidence>
<feature type="domain" description="HNH nuclease" evidence="1">
    <location>
        <begin position="13"/>
        <end position="62"/>
    </location>
</feature>
<reference evidence="2" key="1">
    <citation type="submission" date="2024-05" db="EMBL/GenBank/DDBJ databases">
        <authorList>
            <person name="Yu L."/>
        </authorList>
    </citation>
    <scope>NUCLEOTIDE SEQUENCE</scope>
    <source>
        <strain evidence="2">G08B096</strain>
    </source>
</reference>
<dbReference type="GO" id="GO:0004519">
    <property type="term" value="F:endonuclease activity"/>
    <property type="evidence" value="ECO:0007669"/>
    <property type="project" value="UniProtKB-KW"/>
</dbReference>
<dbReference type="Pfam" id="PF14279">
    <property type="entry name" value="HNH_5"/>
    <property type="match status" value="1"/>
</dbReference>
<protein>
    <submittedName>
        <fullName evidence="2">HNH endonuclease</fullName>
    </submittedName>
</protein>
<dbReference type="AlphaFoldDB" id="A0AAU7W8E3"/>
<keyword evidence="2" id="KW-0255">Endonuclease</keyword>
<accession>A0AAU7W8E3</accession>
<name>A0AAU7W8E3_9MICO</name>